<dbReference type="STRING" id="1348253.LK09_02730"/>
<evidence type="ECO:0000313" key="2">
    <source>
        <dbReference type="EMBL" id="KHK99554.1"/>
    </source>
</evidence>
<dbReference type="EMBL" id="JTDK01000002">
    <property type="protein sequence ID" value="KHK99554.1"/>
    <property type="molecule type" value="Genomic_DNA"/>
</dbReference>
<dbReference type="OrthoDB" id="8588453at2"/>
<gene>
    <name evidence="2" type="ORF">LK09_02730</name>
</gene>
<protein>
    <recommendedName>
        <fullName evidence="1">Probable 2-phosphosulfolactate phosphatase</fullName>
    </recommendedName>
</protein>
<dbReference type="RefSeq" id="WP_039395508.1">
    <property type="nucleotide sequence ID" value="NZ_JTDK01000002.1"/>
</dbReference>
<dbReference type="GO" id="GO:0000287">
    <property type="term" value="F:magnesium ion binding"/>
    <property type="evidence" value="ECO:0007669"/>
    <property type="project" value="InterPro"/>
</dbReference>
<dbReference type="Proteomes" id="UP000031030">
    <property type="component" value="Unassembled WGS sequence"/>
</dbReference>
<dbReference type="GO" id="GO:0050532">
    <property type="term" value="F:2-phosphosulfolactate phosphatase activity"/>
    <property type="evidence" value="ECO:0007669"/>
    <property type="project" value="InterPro"/>
</dbReference>
<dbReference type="Gene3D" id="3.90.1560.10">
    <property type="entry name" value="ComB-like"/>
    <property type="match status" value="1"/>
</dbReference>
<dbReference type="Pfam" id="PF04029">
    <property type="entry name" value="2-ph_phosp"/>
    <property type="match status" value="1"/>
</dbReference>
<organism evidence="2 3">
    <name type="scientific">Microbacterium mangrovi</name>
    <dbReference type="NCBI Taxonomy" id="1348253"/>
    <lineage>
        <taxon>Bacteria</taxon>
        <taxon>Bacillati</taxon>
        <taxon>Actinomycetota</taxon>
        <taxon>Actinomycetes</taxon>
        <taxon>Micrococcales</taxon>
        <taxon>Microbacteriaceae</taxon>
        <taxon>Microbacterium</taxon>
    </lineage>
</organism>
<reference evidence="2 3" key="1">
    <citation type="submission" date="2014-11" db="EMBL/GenBank/DDBJ databases">
        <title>Genome sequence of Microbacterium mangrovi MUSC 115(T).</title>
        <authorList>
            <person name="Lee L.-H."/>
        </authorList>
    </citation>
    <scope>NUCLEOTIDE SEQUENCE [LARGE SCALE GENOMIC DNA]</scope>
    <source>
        <strain evidence="2 3">MUSC 115</strain>
    </source>
</reference>
<dbReference type="InterPro" id="IPR005238">
    <property type="entry name" value="ComB-like"/>
</dbReference>
<dbReference type="SUPFAM" id="SSF142823">
    <property type="entry name" value="ComB-like"/>
    <property type="match status" value="1"/>
</dbReference>
<comment type="caution">
    <text evidence="2">The sequence shown here is derived from an EMBL/GenBank/DDBJ whole genome shotgun (WGS) entry which is preliminary data.</text>
</comment>
<sequence>MPSPLDQSRYQVRLEQGAEGLRRLARADVVVVVDLLDASLRSIDAAAAGDVLKVAELPDDVRATIAAAHGSLVLVAGLRNASAVADAVLAEQERRGERTGIAVVASTPGGRVAVENQLAAGAVVDALAARGLDHSSPEAAVACEGFRALRGAVRHMVTAGGTGQSLLDAGQRAVVLAQAQLDSTEVVPVVRDARVERL</sequence>
<keyword evidence="3" id="KW-1185">Reference proteome</keyword>
<accession>A0A0B2A7R3</accession>
<evidence type="ECO:0000313" key="3">
    <source>
        <dbReference type="Proteomes" id="UP000031030"/>
    </source>
</evidence>
<dbReference type="InterPro" id="IPR036702">
    <property type="entry name" value="ComB-like_sf"/>
</dbReference>
<name>A0A0B2A7R3_9MICO</name>
<proteinExistence type="predicted"/>
<evidence type="ECO:0000256" key="1">
    <source>
        <dbReference type="ARBA" id="ARBA00021948"/>
    </source>
</evidence>
<dbReference type="AlphaFoldDB" id="A0A0B2A7R3"/>